<keyword evidence="2" id="KW-1185">Reference proteome</keyword>
<dbReference type="PANTHER" id="PTHR47018:SF3">
    <property type="entry name" value="MYCBP-ASSOCIATED PROTEIN"/>
    <property type="match status" value="1"/>
</dbReference>
<protein>
    <submittedName>
        <fullName evidence="1">Uncharacterized protein</fullName>
    </submittedName>
</protein>
<proteinExistence type="predicted"/>
<sequence length="831" mass="95391">MAEEKPVPLKKHKRLRHSSKVRKCIIHNNNLHDYGDVKPFTDYEWEKVCEMKRLRMASDDPKNKLNDICEKIPDSLEKTNHGYHRPCYQTFTYTRFLKKRAGDDQEATCSQRKKRATETSGTLFSKDMCIICEKRSKYVKRKSEKLVKCITETAKKYIEEAAERKDDSRLKGITGNYCLVAKEAHYHDSCRREYTRKDDRHQAATDPALLKSEKAHADAFTHIKGYVQKYIIENSQVERMTMLTEKYCLYMQSHHPEVYNPNYKTYKLKEKLLKAFGSKLQFWQPNYRSELVFSAEVPKGCAVEAAFECASSDERRLEEAALVLRRLIFDSFKNAPEMPWPPSADYLLSDQIQVPAMLTKFLRSLLSKRASASTGSIRCDRLVQSIGQDICYNVTCGQWKLPKSDFLWMFCRLKLNESKCKFPSWKGWLSATQETHTKSVVDYMAHINAPINENSITQAVIQISQVATREVEQEYIFVTFNLAVSKKAYALIWHDAERYKYVVIHLGVFHTVLSYLGALGKLMKGSGFEDIITEAGLCASGSLDKMMNGKHYNRALRVHTIMLEALERLLFTAFEQNTGSVDVSDKLVVEAKELVTNLGSNAAETTLASQAFDQLFAQYEYFKKEVRAGRHGKTSQFWVQYMDRVWLLLRFLRATKMNDLDLHITYLQQLFPLLFNSHPGAESLLCNNGFSVCRSDVPASRTAVDLTIEQIINRHAKTRGGIVGFRRSLPAYYRWSGTRHHRASYVSATYDMADIGDLSNDSHKELTPARKLHSENQVQETIKAFTAFRNPFGVQPENLVCLSSGLKVSEDVASDLLKVEQNGKRSFESFV</sequence>
<dbReference type="EMBL" id="JAWDGP010000459">
    <property type="protein sequence ID" value="KAK3800375.1"/>
    <property type="molecule type" value="Genomic_DNA"/>
</dbReference>
<dbReference type="PANTHER" id="PTHR47018">
    <property type="entry name" value="CXC DOMAIN-CONTAINING PROTEIN-RELATED"/>
    <property type="match status" value="1"/>
</dbReference>
<dbReference type="Proteomes" id="UP001283361">
    <property type="component" value="Unassembled WGS sequence"/>
</dbReference>
<dbReference type="AlphaFoldDB" id="A0AAE1B6C1"/>
<comment type="caution">
    <text evidence="1">The sequence shown here is derived from an EMBL/GenBank/DDBJ whole genome shotgun (WGS) entry which is preliminary data.</text>
</comment>
<gene>
    <name evidence="1" type="ORF">RRG08_052760</name>
</gene>
<evidence type="ECO:0000313" key="2">
    <source>
        <dbReference type="Proteomes" id="UP001283361"/>
    </source>
</evidence>
<reference evidence="1" key="1">
    <citation type="journal article" date="2023" name="G3 (Bethesda)">
        <title>A reference genome for the long-term kleptoplast-retaining sea slug Elysia crispata morphotype clarki.</title>
        <authorList>
            <person name="Eastman K.E."/>
            <person name="Pendleton A.L."/>
            <person name="Shaikh M.A."/>
            <person name="Suttiyut T."/>
            <person name="Ogas R."/>
            <person name="Tomko P."/>
            <person name="Gavelis G."/>
            <person name="Widhalm J.R."/>
            <person name="Wisecaver J.H."/>
        </authorList>
    </citation>
    <scope>NUCLEOTIDE SEQUENCE</scope>
    <source>
        <strain evidence="1">ECLA1</strain>
    </source>
</reference>
<name>A0AAE1B6C1_9GAST</name>
<organism evidence="1 2">
    <name type="scientific">Elysia crispata</name>
    <name type="common">lettuce slug</name>
    <dbReference type="NCBI Taxonomy" id="231223"/>
    <lineage>
        <taxon>Eukaryota</taxon>
        <taxon>Metazoa</taxon>
        <taxon>Spiralia</taxon>
        <taxon>Lophotrochozoa</taxon>
        <taxon>Mollusca</taxon>
        <taxon>Gastropoda</taxon>
        <taxon>Heterobranchia</taxon>
        <taxon>Euthyneura</taxon>
        <taxon>Panpulmonata</taxon>
        <taxon>Sacoglossa</taxon>
        <taxon>Placobranchoidea</taxon>
        <taxon>Plakobranchidae</taxon>
        <taxon>Elysia</taxon>
    </lineage>
</organism>
<evidence type="ECO:0000313" key="1">
    <source>
        <dbReference type="EMBL" id="KAK3800375.1"/>
    </source>
</evidence>
<accession>A0AAE1B6C1</accession>